<feature type="domain" description="RCK C-terminal" evidence="8">
    <location>
        <begin position="217"/>
        <end position="302"/>
    </location>
</feature>
<feature type="transmembrane region" description="Helical" evidence="7">
    <location>
        <begin position="321"/>
        <end position="342"/>
    </location>
</feature>
<dbReference type="PANTHER" id="PTHR43652">
    <property type="entry name" value="BASIC AMINO ACID ANTIPORTER YFCC-RELATED"/>
    <property type="match status" value="1"/>
</dbReference>
<feature type="transmembrane region" description="Helical" evidence="7">
    <location>
        <begin position="348"/>
        <end position="366"/>
    </location>
</feature>
<sequence>MGFAALFVLIVVGCLLLALIRELLRPGLILLSGAVLFLCAGILTPAELLEGFSNKGMMTVAFLFLISEGVRQSGLLEKALHYILPANHATVGKVQWRMMPLVSFISAFLNNTPVVVIFAPMIKRWAEQVKLPATQLLLPLSFATIFGGMCTLIGTSTNLVVHGMSLDAARLHPESGIRGLSMFELGQVGIVIAFVGILYILLVSRYLLPMRREQPSDWVSDEADTRYFRVEVMLGARFPAIGKAVRNFDFKQKYGATLLELKRGGVRYIMHDLRKERFHEGDILVLLADDHFLTNWADSSFFLMVSDQKQGEPRMGKTKRWMTVVLLALMILGATFGEMPAVRERFPGIKLDMFFFAAVTVVIMAWSNMFPARKYTKFISWDILVTIGSAFAISKAMQNSGMADAIASWAAGLSDLYGPYVLLGVVYVLTAVFTELMTNNAAAALAFPISFSMAEHLGVNPMPFVVAICVAASASFCTPIGYQTNLIVQGVGGYRFSDFFKVGFPLSLIVFAISMWLIPVFWPF</sequence>
<organism evidence="9">
    <name type="scientific">gut metagenome</name>
    <dbReference type="NCBI Taxonomy" id="749906"/>
    <lineage>
        <taxon>unclassified sequences</taxon>
        <taxon>metagenomes</taxon>
        <taxon>organismal metagenomes</taxon>
    </lineage>
</organism>
<dbReference type="GO" id="GO:0005886">
    <property type="term" value="C:plasma membrane"/>
    <property type="evidence" value="ECO:0007669"/>
    <property type="project" value="TreeGrafter"/>
</dbReference>
<dbReference type="PROSITE" id="PS51202">
    <property type="entry name" value="RCK_C"/>
    <property type="match status" value="1"/>
</dbReference>
<reference evidence="9" key="1">
    <citation type="journal article" date="2012" name="PLoS ONE">
        <title>Gene sets for utilization of primary and secondary nutrition supplies in the distal gut of endangered iberian lynx.</title>
        <authorList>
            <person name="Alcaide M."/>
            <person name="Messina E."/>
            <person name="Richter M."/>
            <person name="Bargiela R."/>
            <person name="Peplies J."/>
            <person name="Huws S.A."/>
            <person name="Newbold C.J."/>
            <person name="Golyshin P.N."/>
            <person name="Simon M.A."/>
            <person name="Lopez G."/>
            <person name="Yakimov M.M."/>
            <person name="Ferrer M."/>
        </authorList>
    </citation>
    <scope>NUCLEOTIDE SEQUENCE</scope>
</reference>
<evidence type="ECO:0000256" key="4">
    <source>
        <dbReference type="ARBA" id="ARBA00022737"/>
    </source>
</evidence>
<evidence type="ECO:0000256" key="3">
    <source>
        <dbReference type="ARBA" id="ARBA00022692"/>
    </source>
</evidence>
<comment type="subcellular location">
    <subcellularLocation>
        <location evidence="1">Membrane</location>
        <topology evidence="1">Multi-pass membrane protein</topology>
    </subcellularLocation>
</comment>
<feature type="transmembrane region" description="Helical" evidence="7">
    <location>
        <begin position="140"/>
        <end position="165"/>
    </location>
</feature>
<dbReference type="AlphaFoldDB" id="J9GUK4"/>
<name>J9GUK4_9ZZZZ</name>
<evidence type="ECO:0000259" key="8">
    <source>
        <dbReference type="PROSITE" id="PS51202"/>
    </source>
</evidence>
<feature type="transmembrane region" description="Helical" evidence="7">
    <location>
        <begin position="457"/>
        <end position="482"/>
    </location>
</feature>
<dbReference type="InterPro" id="IPR031312">
    <property type="entry name" value="Na/sul_symport_CS"/>
</dbReference>
<dbReference type="InterPro" id="IPR006037">
    <property type="entry name" value="RCK_C"/>
</dbReference>
<proteinExistence type="predicted"/>
<keyword evidence="4" id="KW-0677">Repeat</keyword>
<dbReference type="InterPro" id="IPR036721">
    <property type="entry name" value="RCK_C_sf"/>
</dbReference>
<evidence type="ECO:0000256" key="5">
    <source>
        <dbReference type="ARBA" id="ARBA00022989"/>
    </source>
</evidence>
<evidence type="ECO:0000256" key="6">
    <source>
        <dbReference type="ARBA" id="ARBA00023136"/>
    </source>
</evidence>
<keyword evidence="6 7" id="KW-0472">Membrane</keyword>
<dbReference type="PROSITE" id="PS01271">
    <property type="entry name" value="NA_SULFATE"/>
    <property type="match status" value="1"/>
</dbReference>
<feature type="transmembrane region" description="Helical" evidence="7">
    <location>
        <begin position="96"/>
        <end position="119"/>
    </location>
</feature>
<dbReference type="Gene3D" id="3.30.70.1450">
    <property type="entry name" value="Regulator of K+ conductance, C-terminal domain"/>
    <property type="match status" value="1"/>
</dbReference>
<feature type="transmembrane region" description="Helical" evidence="7">
    <location>
        <begin position="502"/>
        <end position="522"/>
    </location>
</feature>
<dbReference type="InterPro" id="IPR051679">
    <property type="entry name" value="DASS-Related_Transporters"/>
</dbReference>
<feature type="transmembrane region" description="Helical" evidence="7">
    <location>
        <begin position="28"/>
        <end position="49"/>
    </location>
</feature>
<dbReference type="EMBL" id="AMCI01001913">
    <property type="protein sequence ID" value="EJX04120.1"/>
    <property type="molecule type" value="Genomic_DNA"/>
</dbReference>
<dbReference type="Pfam" id="PF03600">
    <property type="entry name" value="CitMHS"/>
    <property type="match status" value="1"/>
</dbReference>
<evidence type="ECO:0000256" key="2">
    <source>
        <dbReference type="ARBA" id="ARBA00022448"/>
    </source>
</evidence>
<evidence type="ECO:0000256" key="1">
    <source>
        <dbReference type="ARBA" id="ARBA00004141"/>
    </source>
</evidence>
<dbReference type="SUPFAM" id="SSF116726">
    <property type="entry name" value="TrkA C-terminal domain-like"/>
    <property type="match status" value="1"/>
</dbReference>
<keyword evidence="5 7" id="KW-1133">Transmembrane helix</keyword>
<gene>
    <name evidence="9" type="ORF">EVA_07775</name>
</gene>
<dbReference type="GO" id="GO:0008324">
    <property type="term" value="F:monoatomic cation transmembrane transporter activity"/>
    <property type="evidence" value="ECO:0007669"/>
    <property type="project" value="InterPro"/>
</dbReference>
<comment type="caution">
    <text evidence="9">The sequence shown here is derived from an EMBL/GenBank/DDBJ whole genome shotgun (WGS) entry which is preliminary data.</text>
</comment>
<feature type="transmembrane region" description="Helical" evidence="7">
    <location>
        <begin position="417"/>
        <end position="436"/>
    </location>
</feature>
<dbReference type="InterPro" id="IPR004680">
    <property type="entry name" value="Cit_transptr-like_dom"/>
</dbReference>
<accession>J9GUK4</accession>
<evidence type="ECO:0000313" key="9">
    <source>
        <dbReference type="EMBL" id="EJX04120.1"/>
    </source>
</evidence>
<keyword evidence="2" id="KW-0813">Transport</keyword>
<keyword evidence="3 7" id="KW-0812">Transmembrane</keyword>
<feature type="transmembrane region" description="Helical" evidence="7">
    <location>
        <begin position="185"/>
        <end position="208"/>
    </location>
</feature>
<evidence type="ECO:0000256" key="7">
    <source>
        <dbReference type="SAM" id="Phobius"/>
    </source>
</evidence>
<protein>
    <submittedName>
        <fullName evidence="9">TrkA-C, di-and tricarboxylate transporter</fullName>
    </submittedName>
</protein>
<dbReference type="GO" id="GO:0006813">
    <property type="term" value="P:potassium ion transport"/>
    <property type="evidence" value="ECO:0007669"/>
    <property type="project" value="InterPro"/>
</dbReference>
<dbReference type="PANTHER" id="PTHR43652:SF2">
    <property type="entry name" value="BASIC AMINO ACID ANTIPORTER YFCC-RELATED"/>
    <property type="match status" value="1"/>
</dbReference>